<evidence type="ECO:0000256" key="3">
    <source>
        <dbReference type="ARBA" id="ARBA00004467"/>
    </source>
</evidence>
<reference evidence="22 23" key="1">
    <citation type="submission" date="2023-10" db="EMBL/GenBank/DDBJ databases">
        <title>Comparative genomics analysis reveals potential genetic determinants of host preference in Cryptosporidium xiaoi.</title>
        <authorList>
            <person name="Xiao L."/>
            <person name="Li J."/>
        </authorList>
    </citation>
    <scope>NUCLEOTIDE SEQUENCE [LARGE SCALE GENOMIC DNA]</scope>
    <source>
        <strain evidence="22 23">52996</strain>
    </source>
</reference>
<evidence type="ECO:0000259" key="18">
    <source>
        <dbReference type="Pfam" id="PF04560"/>
    </source>
</evidence>
<evidence type="ECO:0000259" key="17">
    <source>
        <dbReference type="Pfam" id="PF00562"/>
    </source>
</evidence>
<keyword evidence="10 16" id="KW-0548">Nucleotidyltransferase</keyword>
<gene>
    <name evidence="22" type="ORF">RS030_81398</name>
</gene>
<dbReference type="GO" id="GO:0003677">
    <property type="term" value="F:DNA binding"/>
    <property type="evidence" value="ECO:0007669"/>
    <property type="project" value="InterPro"/>
</dbReference>
<evidence type="ECO:0000259" key="19">
    <source>
        <dbReference type="Pfam" id="PF04563"/>
    </source>
</evidence>
<dbReference type="SUPFAM" id="SSF64484">
    <property type="entry name" value="beta and beta-prime subunits of DNA dependent RNA-polymerase"/>
    <property type="match status" value="1"/>
</dbReference>
<dbReference type="Proteomes" id="UP001311799">
    <property type="component" value="Unassembled WGS sequence"/>
</dbReference>
<evidence type="ECO:0000256" key="14">
    <source>
        <dbReference type="ARBA" id="ARBA00026088"/>
    </source>
</evidence>
<dbReference type="Gene3D" id="3.90.1100.10">
    <property type="match status" value="1"/>
</dbReference>
<dbReference type="Pfam" id="PF06883">
    <property type="entry name" value="RNA_pol_Rpa2_4"/>
    <property type="match status" value="1"/>
</dbReference>
<evidence type="ECO:0000313" key="23">
    <source>
        <dbReference type="Proteomes" id="UP001311799"/>
    </source>
</evidence>
<dbReference type="Pfam" id="PF04560">
    <property type="entry name" value="RNA_pol_Rpb2_7"/>
    <property type="match status" value="1"/>
</dbReference>
<dbReference type="Gene3D" id="3.90.1110.10">
    <property type="entry name" value="RNA polymerase Rpb2, domain 2"/>
    <property type="match status" value="1"/>
</dbReference>
<name>A0AAV9XSN7_9CRYT</name>
<dbReference type="PANTHER" id="PTHR20856">
    <property type="entry name" value="DNA-DIRECTED RNA POLYMERASE I SUBUNIT 2"/>
    <property type="match status" value="1"/>
</dbReference>
<evidence type="ECO:0000256" key="4">
    <source>
        <dbReference type="ARBA" id="ARBA00006835"/>
    </source>
</evidence>
<dbReference type="Pfam" id="PF04563">
    <property type="entry name" value="RNA_pol_Rpb2_1"/>
    <property type="match status" value="1"/>
</dbReference>
<comment type="subcellular location">
    <subcellularLocation>
        <location evidence="2">Nucleus</location>
    </subcellularLocation>
    <subcellularLocation>
        <location evidence="3">Plastid</location>
        <location evidence="3">Apicoplast</location>
    </subcellularLocation>
</comment>
<dbReference type="Pfam" id="PF00562">
    <property type="entry name" value="RNA_pol_Rpb2_6"/>
    <property type="match status" value="1"/>
</dbReference>
<dbReference type="GO" id="GO:0032549">
    <property type="term" value="F:ribonucleoside binding"/>
    <property type="evidence" value="ECO:0007669"/>
    <property type="project" value="InterPro"/>
</dbReference>
<evidence type="ECO:0000256" key="1">
    <source>
        <dbReference type="ARBA" id="ARBA00004026"/>
    </source>
</evidence>
<evidence type="ECO:0000256" key="11">
    <source>
        <dbReference type="ARBA" id="ARBA00022887"/>
    </source>
</evidence>
<evidence type="ECO:0000256" key="9">
    <source>
        <dbReference type="ARBA" id="ARBA00022679"/>
    </source>
</evidence>
<feature type="domain" description="DNA-directed RNA polymerase I subunit RPA2" evidence="21">
    <location>
        <begin position="621"/>
        <end position="665"/>
    </location>
</feature>
<evidence type="ECO:0000256" key="15">
    <source>
        <dbReference type="RuleBase" id="RU000434"/>
    </source>
</evidence>
<dbReference type="Gene3D" id="3.90.1800.10">
    <property type="entry name" value="RNA polymerase alpha subunit dimerisation domain"/>
    <property type="match status" value="1"/>
</dbReference>
<comment type="catalytic activity">
    <reaction evidence="16">
        <text>RNA(n) + a ribonucleoside 5'-triphosphate = RNA(n+1) + diphosphate</text>
        <dbReference type="Rhea" id="RHEA:21248"/>
        <dbReference type="Rhea" id="RHEA-COMP:14527"/>
        <dbReference type="Rhea" id="RHEA-COMP:17342"/>
        <dbReference type="ChEBI" id="CHEBI:33019"/>
        <dbReference type="ChEBI" id="CHEBI:61557"/>
        <dbReference type="ChEBI" id="CHEBI:140395"/>
        <dbReference type="EC" id="2.7.7.6"/>
    </reaction>
</comment>
<feature type="domain" description="RNA polymerase Rpb2" evidence="18">
    <location>
        <begin position="1168"/>
        <end position="1273"/>
    </location>
</feature>
<dbReference type="CDD" id="cd00653">
    <property type="entry name" value="RNA_pol_B_RPB2"/>
    <property type="match status" value="1"/>
</dbReference>
<keyword evidence="11" id="KW-0933">Apicoplast</keyword>
<dbReference type="InterPro" id="IPR014724">
    <property type="entry name" value="RNA_pol_RPB2_OB-fold"/>
</dbReference>
<sequence>MEYEKRERLLSAVWPHIESFNTFLSIGVKNIVKNLPKIYVNSGFLQDDCELNVAYAPTEYLRISVTSAKIGKPIFGNSESSGVRMTPRHARNGHISYCAPLWLEFEGYNSALDTTTRHSIYAGAIPIMVKSSNCHLFGMDQKGLVSNGEDPNEVGGYFIINGNERVIRYVIQHRCNYPIGLKRPRFATFDSFGSEYAVFMRSLRDDGTSTANYLYGTTDYQCVYRVLLNRQEWLLPFWPLLMAVGSIYDFDTLRSKILQYCNTEDENLFNIVNMISLEWGLDGTFGIDEEFNSISFANKGFEDTDILENRYLHYIGKIVWESVSFHLPPGSLSHEAGKFLIDNYVLVHLEEWSSKLECLILMFIKLLKLQLNQIREESIDSFSYQELLSPGNLYSSIFKDAIFTLLQKVRATYIVEMKSKTDDKNKNVKNSVELLRDMSHLKSILTKNASLVSKKLQYFMATGNVKTTQLDLQQLSGWTVVADRLNFNRFLSHFRAVHRGQFFTTMKTTEVRKLTGETWGFLCPVHTPDGEPCGLLLHLSQDCIPVTQWDSKVALKRFRNYLISNGIPCDDGFGSLSTIWGIESSSRDDLYSPDLTKSIPVMFDGRVIFHIPKGDFRFWENKLRNLKWETDPPILPTHSEIACIPPDSGMFSGIFIFTVPGRLVRPVLHLESSKVDWIGPLGQPWMDIAVTKEEAKNSIKLLKIQKRLIGIESITDSQQIKNDLKELKKLIKKDDISLSSIPVNYTHLEFHPSTILSITASLIPYAHHNQSPRNMYQCQMLKQTMGTPCFSYQYRTDNKMYRLITPQEPAITTKGYSSFGFSEYPTGTNAIVAVMSHSGYDMEDAMILNKSSYERGMFHACLYKTKVIHAAPPNVTKKSEAEGYFFHNIGPDGKLVVNGLSADGLPHVGQRLTKGSPLYRVENMSSSKSRGVANNAIVQTYQDDEDAYVEKINRIASGISIDFQQEASSMSIESLSGSSIYGEKASIKLRVVRNPMVGDKFASRHGQKGILSMLWPQENMPFSESGMVPDILFNPHGFPSRMTIGMLLESMGGKAACIHGAKNLDATPFNINITDDLSNEDSEKRDSTDEKSTVDYFGKALEKAGFQYYGCEPLYNGMTGVELPCHIFMGVIYYQRLRHMVADKAQVRASGPIDALTRQPVKGRKRHGGIRFGEMERDSLISYGVSSILVDRLLTCSDEHRAFVCPKCGLIISPVARKDQMQIHTNSKFCNYIPPVAICRVCKLPSRVVSLPYIFRYLSNELATMNIVIRLSLKQEDVPIKGD</sequence>
<evidence type="ECO:0000256" key="5">
    <source>
        <dbReference type="ARBA" id="ARBA00012418"/>
    </source>
</evidence>
<dbReference type="GO" id="GO:0000428">
    <property type="term" value="C:DNA-directed RNA polymerase complex"/>
    <property type="evidence" value="ECO:0007669"/>
    <property type="project" value="UniProtKB-KW"/>
</dbReference>
<proteinExistence type="inferred from homology"/>
<comment type="caution">
    <text evidence="22">The sequence shown here is derived from an EMBL/GenBank/DDBJ whole genome shotgun (WGS) entry which is preliminary data.</text>
</comment>
<feature type="domain" description="RNA polymerase beta subunit protrusion" evidence="19">
    <location>
        <begin position="13"/>
        <end position="422"/>
    </location>
</feature>
<dbReference type="GO" id="GO:0005634">
    <property type="term" value="C:nucleus"/>
    <property type="evidence" value="ECO:0007669"/>
    <property type="project" value="UniProtKB-SubCell"/>
</dbReference>
<feature type="domain" description="RNA polymerase Rpb2" evidence="20">
    <location>
        <begin position="480"/>
        <end position="543"/>
    </location>
</feature>
<dbReference type="GO" id="GO:0006351">
    <property type="term" value="P:DNA-templated transcription"/>
    <property type="evidence" value="ECO:0007669"/>
    <property type="project" value="InterPro"/>
</dbReference>
<evidence type="ECO:0000256" key="6">
    <source>
        <dbReference type="ARBA" id="ARBA00021955"/>
    </source>
</evidence>
<dbReference type="InterPro" id="IPR007121">
    <property type="entry name" value="RNA_pol_bsu_CS"/>
</dbReference>
<dbReference type="InterPro" id="IPR007644">
    <property type="entry name" value="RNA_pol_bsu_protrusion"/>
</dbReference>
<evidence type="ECO:0000256" key="10">
    <source>
        <dbReference type="ARBA" id="ARBA00022695"/>
    </source>
</evidence>
<dbReference type="EC" id="2.7.7.6" evidence="5 16"/>
<dbReference type="InterPro" id="IPR009674">
    <property type="entry name" value="Rpa2_dom_4"/>
</dbReference>
<keyword evidence="7 16" id="KW-0240">DNA-directed RNA polymerase</keyword>
<keyword evidence="8" id="KW-0934">Plastid</keyword>
<evidence type="ECO:0000259" key="21">
    <source>
        <dbReference type="Pfam" id="PF06883"/>
    </source>
</evidence>
<evidence type="ECO:0000256" key="7">
    <source>
        <dbReference type="ARBA" id="ARBA00022478"/>
    </source>
</evidence>
<dbReference type="FunFam" id="2.40.270.10:FF:000011">
    <property type="entry name" value="DNA-directed RNA polymerase subunit beta"/>
    <property type="match status" value="1"/>
</dbReference>
<evidence type="ECO:0000256" key="13">
    <source>
        <dbReference type="ARBA" id="ARBA00023242"/>
    </source>
</evidence>
<keyword evidence="12 16" id="KW-0804">Transcription</keyword>
<dbReference type="GO" id="GO:0020011">
    <property type="term" value="C:apicoplast"/>
    <property type="evidence" value="ECO:0007669"/>
    <property type="project" value="UniProtKB-SubCell"/>
</dbReference>
<dbReference type="InterPro" id="IPR007120">
    <property type="entry name" value="DNA-dir_RNAP_su2_dom"/>
</dbReference>
<dbReference type="InterPro" id="IPR015712">
    <property type="entry name" value="DNA-dir_RNA_pol_su2"/>
</dbReference>
<dbReference type="Gene3D" id="2.40.270.10">
    <property type="entry name" value="DNA-directed RNA polymerase, subunit 2, domain 6"/>
    <property type="match status" value="1"/>
</dbReference>
<comment type="subunit">
    <text evidence="14">In plastids the minimal PEP RNA polymerase catalytic core is composed of four subunits: alpha, beta, beta', and beta''. When a (nuclear-encoded) sigma factor is associated with the core the holoenzyme is formed, which can initiate transcription.</text>
</comment>
<evidence type="ECO:0000259" key="20">
    <source>
        <dbReference type="Pfam" id="PF04565"/>
    </source>
</evidence>
<dbReference type="Gene3D" id="2.40.50.150">
    <property type="match status" value="1"/>
</dbReference>
<keyword evidence="13" id="KW-0539">Nucleus</keyword>
<dbReference type="InterPro" id="IPR037034">
    <property type="entry name" value="RNA_pol_Rpb2_2_sf"/>
</dbReference>
<dbReference type="PROSITE" id="PS01166">
    <property type="entry name" value="RNA_POL_BETA"/>
    <property type="match status" value="1"/>
</dbReference>
<dbReference type="InterPro" id="IPR007641">
    <property type="entry name" value="RNA_pol_Rpb2_7"/>
</dbReference>
<dbReference type="Gene3D" id="3.90.1070.20">
    <property type="match status" value="1"/>
</dbReference>
<comment type="similarity">
    <text evidence="4 15">Belongs to the RNA polymerase beta chain family.</text>
</comment>
<evidence type="ECO:0000256" key="12">
    <source>
        <dbReference type="ARBA" id="ARBA00023163"/>
    </source>
</evidence>
<dbReference type="GO" id="GO:0003899">
    <property type="term" value="F:DNA-directed RNA polymerase activity"/>
    <property type="evidence" value="ECO:0007669"/>
    <property type="project" value="UniProtKB-EC"/>
</dbReference>
<keyword evidence="9 16" id="KW-0808">Transferase</keyword>
<dbReference type="InterPro" id="IPR007645">
    <property type="entry name" value="RNA_pol_Rpb2_3"/>
</dbReference>
<protein>
    <recommendedName>
        <fullName evidence="6 16">DNA-directed RNA polymerase subunit beta</fullName>
        <ecNumber evidence="5 16">2.7.7.6</ecNumber>
    </recommendedName>
</protein>
<organism evidence="22 23">
    <name type="scientific">Cryptosporidium xiaoi</name>
    <dbReference type="NCBI Taxonomy" id="659607"/>
    <lineage>
        <taxon>Eukaryota</taxon>
        <taxon>Sar</taxon>
        <taxon>Alveolata</taxon>
        <taxon>Apicomplexa</taxon>
        <taxon>Conoidasida</taxon>
        <taxon>Coccidia</taxon>
        <taxon>Eucoccidiorida</taxon>
        <taxon>Eimeriorina</taxon>
        <taxon>Cryptosporidiidae</taxon>
        <taxon>Cryptosporidium</taxon>
    </lineage>
</organism>
<evidence type="ECO:0000256" key="8">
    <source>
        <dbReference type="ARBA" id="ARBA00022640"/>
    </source>
</evidence>
<comment type="function">
    <text evidence="1 16">DNA-dependent RNA polymerase catalyzes the transcription of DNA into RNA using the four ribonucleoside triphosphates as substrates.</text>
</comment>
<dbReference type="EMBL" id="JAWDEY010000036">
    <property type="protein sequence ID" value="KAK6587696.1"/>
    <property type="molecule type" value="Genomic_DNA"/>
</dbReference>
<evidence type="ECO:0000256" key="2">
    <source>
        <dbReference type="ARBA" id="ARBA00004123"/>
    </source>
</evidence>
<feature type="domain" description="DNA-directed RNA polymerase subunit 2 hybrid-binding" evidence="17">
    <location>
        <begin position="760"/>
        <end position="1166"/>
    </location>
</feature>
<dbReference type="InterPro" id="IPR037033">
    <property type="entry name" value="DNA-dir_RNAP_su2_hyb_sf"/>
</dbReference>
<keyword evidence="23" id="KW-1185">Reference proteome</keyword>
<evidence type="ECO:0000313" key="22">
    <source>
        <dbReference type="EMBL" id="KAK6587696.1"/>
    </source>
</evidence>
<evidence type="ECO:0000256" key="16">
    <source>
        <dbReference type="RuleBase" id="RU363031"/>
    </source>
</evidence>
<dbReference type="Pfam" id="PF04565">
    <property type="entry name" value="RNA_pol_Rpb2_3"/>
    <property type="match status" value="1"/>
</dbReference>
<accession>A0AAV9XSN7</accession>